<dbReference type="PANTHER" id="PTHR33443:SF37">
    <property type="entry name" value="OS03G0140900 PROTEIN"/>
    <property type="match status" value="1"/>
</dbReference>
<dbReference type="PANTHER" id="PTHR33443">
    <property type="entry name" value="ZGC:112980"/>
    <property type="match status" value="1"/>
</dbReference>
<reference evidence="2 3" key="1">
    <citation type="journal article" date="2009" name="Nature">
        <title>The Sorghum bicolor genome and the diversification of grasses.</title>
        <authorList>
            <person name="Paterson A.H."/>
            <person name="Bowers J.E."/>
            <person name="Bruggmann R."/>
            <person name="Dubchak I."/>
            <person name="Grimwood J."/>
            <person name="Gundlach H."/>
            <person name="Haberer G."/>
            <person name="Hellsten U."/>
            <person name="Mitros T."/>
            <person name="Poliakov A."/>
            <person name="Schmutz J."/>
            <person name="Spannagl M."/>
            <person name="Tang H."/>
            <person name="Wang X."/>
            <person name="Wicker T."/>
            <person name="Bharti A.K."/>
            <person name="Chapman J."/>
            <person name="Feltus F.A."/>
            <person name="Gowik U."/>
            <person name="Grigoriev I.V."/>
            <person name="Lyons E."/>
            <person name="Maher C.A."/>
            <person name="Martis M."/>
            <person name="Narechania A."/>
            <person name="Otillar R.P."/>
            <person name="Penning B.W."/>
            <person name="Salamov A.A."/>
            <person name="Wang Y."/>
            <person name="Zhang L."/>
            <person name="Carpita N.C."/>
            <person name="Freeling M."/>
            <person name="Gingle A.R."/>
            <person name="Hash C.T."/>
            <person name="Keller B."/>
            <person name="Klein P."/>
            <person name="Kresovich S."/>
            <person name="McCann M.C."/>
            <person name="Ming R."/>
            <person name="Peterson D.G."/>
            <person name="Mehboob-ur-Rahman"/>
            <person name="Ware D."/>
            <person name="Westhoff P."/>
            <person name="Mayer K.F."/>
            <person name="Messing J."/>
            <person name="Rokhsar D.S."/>
        </authorList>
    </citation>
    <scope>NUCLEOTIDE SEQUENCE [LARGE SCALE GENOMIC DNA]</scope>
    <source>
        <strain evidence="3">cv. BTx623</strain>
    </source>
</reference>
<organism evidence="2 3">
    <name type="scientific">Sorghum bicolor</name>
    <name type="common">Sorghum</name>
    <name type="synonym">Sorghum vulgare</name>
    <dbReference type="NCBI Taxonomy" id="4558"/>
    <lineage>
        <taxon>Eukaryota</taxon>
        <taxon>Viridiplantae</taxon>
        <taxon>Streptophyta</taxon>
        <taxon>Embryophyta</taxon>
        <taxon>Tracheophyta</taxon>
        <taxon>Spermatophyta</taxon>
        <taxon>Magnoliopsida</taxon>
        <taxon>Liliopsida</taxon>
        <taxon>Poales</taxon>
        <taxon>Poaceae</taxon>
        <taxon>PACMAD clade</taxon>
        <taxon>Panicoideae</taxon>
        <taxon>Andropogonodae</taxon>
        <taxon>Andropogoneae</taxon>
        <taxon>Sorghinae</taxon>
        <taxon>Sorghum</taxon>
    </lineage>
</organism>
<evidence type="ECO:0000256" key="1">
    <source>
        <dbReference type="SAM" id="MobiDB-lite"/>
    </source>
</evidence>
<dbReference type="STRING" id="4558.A0A1B6QQL0"/>
<dbReference type="Proteomes" id="UP000000768">
    <property type="component" value="Chromosome 1"/>
</dbReference>
<dbReference type="InParanoid" id="A0A1B6QQL0"/>
<feature type="compositionally biased region" description="Polar residues" evidence="1">
    <location>
        <begin position="340"/>
        <end position="357"/>
    </location>
</feature>
<feature type="region of interest" description="Disordered" evidence="1">
    <location>
        <begin position="339"/>
        <end position="360"/>
    </location>
</feature>
<dbReference type="Gramene" id="KXG40210">
    <property type="protein sequence ID" value="KXG40210"/>
    <property type="gene ID" value="SORBI_3001G509100"/>
</dbReference>
<evidence type="ECO:0000313" key="2">
    <source>
        <dbReference type="EMBL" id="KXG40210.1"/>
    </source>
</evidence>
<reference evidence="3" key="2">
    <citation type="journal article" date="2018" name="Plant J.">
        <title>The Sorghum bicolor reference genome: improved assembly, gene annotations, a transcriptome atlas, and signatures of genome organization.</title>
        <authorList>
            <person name="McCormick R.F."/>
            <person name="Truong S.K."/>
            <person name="Sreedasyam A."/>
            <person name="Jenkins J."/>
            <person name="Shu S."/>
            <person name="Sims D."/>
            <person name="Kennedy M."/>
            <person name="Amirebrahimi M."/>
            <person name="Weers B.D."/>
            <person name="McKinley B."/>
            <person name="Mattison A."/>
            <person name="Morishige D.T."/>
            <person name="Grimwood J."/>
            <person name="Schmutz J."/>
            <person name="Mullet J.E."/>
        </authorList>
    </citation>
    <scope>NUCLEOTIDE SEQUENCE [LARGE SCALE GENOMIC DNA]</scope>
    <source>
        <strain evidence="3">cv. BTx623</strain>
    </source>
</reference>
<keyword evidence="3" id="KW-1185">Reference proteome</keyword>
<dbReference type="InterPro" id="IPR053234">
    <property type="entry name" value="RPM1_Interactor"/>
</dbReference>
<evidence type="ECO:0000313" key="3">
    <source>
        <dbReference type="Proteomes" id="UP000000768"/>
    </source>
</evidence>
<dbReference type="AlphaFoldDB" id="A0A1B6QQL0"/>
<protein>
    <submittedName>
        <fullName evidence="2">Uncharacterized protein</fullName>
    </submittedName>
</protein>
<accession>A0A1B6QQL0</accession>
<feature type="region of interest" description="Disordered" evidence="1">
    <location>
        <begin position="1"/>
        <end position="29"/>
    </location>
</feature>
<gene>
    <name evidence="2" type="ORF">SORBI_3001G509100</name>
</gene>
<dbReference type="OMA" id="TDKDAKW"/>
<dbReference type="EMBL" id="CM000760">
    <property type="protein sequence ID" value="KXG40210.1"/>
    <property type="molecule type" value="Genomic_DNA"/>
</dbReference>
<dbReference type="ExpressionAtlas" id="A0A1B6QQL0">
    <property type="expression patterns" value="baseline and differential"/>
</dbReference>
<sequence>MGSAAEVPVVISSDEDDAQAPAAGKRKSPDAAALAWAEGILDQEDYDDAVLEGVGCPAKMLEIFDSLRAETGIVVGDEGVVAVKNTTMPDARGDDDDDDDCVMLDGDPDKPVAVAKEEGRTPRDAAEDELQIVAEKGEIACRDFPHPRHLCATLPFSTSSHASHCSMCHCYVCDCHAPCPFWDQHCHATDKDSKWKRLRQTKNKSQPNPKRRIPQHFNRSVTTLPSSQCSVNVTGFTMPRTIPSYGSEGAQVAPLYTSSNGNHLQPSVPSYGLVQPAWFHASQPAQISPGGHVSAETFQRHPPQFPVGAPMGYQGHQYRPPSYPQLAPNTVVGTGVPLSRYSSPNTQAQGTQRSQVPSPGILSKESLANLARQLGLSDYNTNQPLGQQSTSTPQYKHVHPRDILLAQGAQKDRRQVYVKKSYVAATSQIGVSSGHNSSNHAPGGTVVSSGSVRIQQPLCQLKPGTVVSSGSAQIQQPLCQLKPGTVLSSGSVQIQQPLCQLKSQSSVTPSGTAPNTFYLPQL</sequence>
<proteinExistence type="predicted"/>
<name>A0A1B6QQL0_SORBI</name>